<keyword evidence="3" id="KW-1185">Reference proteome</keyword>
<name>A0A511W6A2_9BACI</name>
<evidence type="ECO:0000313" key="2">
    <source>
        <dbReference type="EMBL" id="GEN46281.1"/>
    </source>
</evidence>
<organism evidence="2 3">
    <name type="scientific">Alkalibacillus haloalkaliphilus</name>
    <dbReference type="NCBI Taxonomy" id="94136"/>
    <lineage>
        <taxon>Bacteria</taxon>
        <taxon>Bacillati</taxon>
        <taxon>Bacillota</taxon>
        <taxon>Bacilli</taxon>
        <taxon>Bacillales</taxon>
        <taxon>Bacillaceae</taxon>
        <taxon>Alkalibacillus</taxon>
    </lineage>
</organism>
<accession>A0A511W6A2</accession>
<keyword evidence="1" id="KW-0812">Transmembrane</keyword>
<keyword evidence="1" id="KW-1133">Transmembrane helix</keyword>
<evidence type="ECO:0000313" key="3">
    <source>
        <dbReference type="Proteomes" id="UP000321440"/>
    </source>
</evidence>
<keyword evidence="1" id="KW-0472">Membrane</keyword>
<proteinExistence type="predicted"/>
<sequence>MGEKENTINNQISREYVGALSAFVIGLSAFTQIYRRSLYFISAHENLSAFAIFYQRSQEFISERHYIMLE</sequence>
<reference evidence="2 3" key="1">
    <citation type="submission" date="2019-07" db="EMBL/GenBank/DDBJ databases">
        <title>Whole genome shotgun sequence of Alkalibacillus haloalkaliphilus NBRC 103110.</title>
        <authorList>
            <person name="Hosoyama A."/>
            <person name="Uohara A."/>
            <person name="Ohji S."/>
            <person name="Ichikawa N."/>
        </authorList>
    </citation>
    <scope>NUCLEOTIDE SEQUENCE [LARGE SCALE GENOMIC DNA]</scope>
    <source>
        <strain evidence="2 3">NBRC 103110</strain>
    </source>
</reference>
<comment type="caution">
    <text evidence="2">The sequence shown here is derived from an EMBL/GenBank/DDBJ whole genome shotgun (WGS) entry which is preliminary data.</text>
</comment>
<feature type="transmembrane region" description="Helical" evidence="1">
    <location>
        <begin position="16"/>
        <end position="34"/>
    </location>
</feature>
<evidence type="ECO:0000256" key="1">
    <source>
        <dbReference type="SAM" id="Phobius"/>
    </source>
</evidence>
<dbReference type="AlphaFoldDB" id="A0A511W6A2"/>
<dbReference type="EMBL" id="BJYA01000014">
    <property type="protein sequence ID" value="GEN46281.1"/>
    <property type="molecule type" value="Genomic_DNA"/>
</dbReference>
<gene>
    <name evidence="2" type="ORF">AHA02nite_20570</name>
</gene>
<dbReference type="Proteomes" id="UP000321440">
    <property type="component" value="Unassembled WGS sequence"/>
</dbReference>
<protein>
    <submittedName>
        <fullName evidence="2">Uncharacterized protein</fullName>
    </submittedName>
</protein>